<dbReference type="Proteomes" id="UP001262410">
    <property type="component" value="Unassembled WGS sequence"/>
</dbReference>
<dbReference type="RefSeq" id="WP_309794847.1">
    <property type="nucleotide sequence ID" value="NZ_JAVDPW010000004.1"/>
</dbReference>
<dbReference type="Pfam" id="PF00156">
    <property type="entry name" value="Pribosyltran"/>
    <property type="match status" value="1"/>
</dbReference>
<keyword evidence="4" id="KW-0328">Glycosyltransferase</keyword>
<accession>A0ABU1JP33</accession>
<dbReference type="PANTHER" id="PTHR19278">
    <property type="entry name" value="OROTATE PHOSPHORIBOSYLTRANSFERASE"/>
    <property type="match status" value="1"/>
</dbReference>
<dbReference type="InterPro" id="IPR000836">
    <property type="entry name" value="PRTase_dom"/>
</dbReference>
<dbReference type="CDD" id="cd06223">
    <property type="entry name" value="PRTases_typeI"/>
    <property type="match status" value="1"/>
</dbReference>
<reference evidence="4 5" key="1">
    <citation type="submission" date="2023-07" db="EMBL/GenBank/DDBJ databases">
        <title>Sorghum-associated microbial communities from plants grown in Nebraska, USA.</title>
        <authorList>
            <person name="Schachtman D."/>
        </authorList>
    </citation>
    <scope>NUCLEOTIDE SEQUENCE [LARGE SCALE GENOMIC DNA]</scope>
    <source>
        <strain evidence="4 5">584</strain>
    </source>
</reference>
<proteinExistence type="predicted"/>
<dbReference type="GO" id="GO:0004588">
    <property type="term" value="F:orotate phosphoribosyltransferase activity"/>
    <property type="evidence" value="ECO:0007669"/>
    <property type="project" value="UniProtKB-EC"/>
</dbReference>
<dbReference type="EC" id="2.4.2.10" evidence="4"/>
<keyword evidence="4" id="KW-0808">Transferase</keyword>
<organism evidence="4 5">
    <name type="scientific">Inquilinus ginsengisoli</name>
    <dbReference type="NCBI Taxonomy" id="363840"/>
    <lineage>
        <taxon>Bacteria</taxon>
        <taxon>Pseudomonadati</taxon>
        <taxon>Pseudomonadota</taxon>
        <taxon>Alphaproteobacteria</taxon>
        <taxon>Rhodospirillales</taxon>
        <taxon>Rhodospirillaceae</taxon>
        <taxon>Inquilinus</taxon>
    </lineage>
</organism>
<dbReference type="InterPro" id="IPR029057">
    <property type="entry name" value="PRTase-like"/>
</dbReference>
<sequence>MGTDDAIGRELRAAVAATRGHFRYESGHHGDLWLDLDALFVDAIRMRRWAAALVAEAASCGAEVVCGPLTGGALLARVIAAELHLDFVHAERHVEGGAVRYRIPDALGAVVAGRRALLVDDAINAGSAVGLTLAELTRHSAIPAGIACLLTLGEAAGRIAREHGVPLVRLATLDRGMWQAGDCPLCAAGMPLEEQGLGTGGQGSS</sequence>
<dbReference type="Gene3D" id="3.40.50.2020">
    <property type="match status" value="1"/>
</dbReference>
<dbReference type="PANTHER" id="PTHR19278:SF9">
    <property type="entry name" value="URIDINE 5'-MONOPHOSPHATE SYNTHASE"/>
    <property type="match status" value="1"/>
</dbReference>
<evidence type="ECO:0000256" key="1">
    <source>
        <dbReference type="ARBA" id="ARBA00004725"/>
    </source>
</evidence>
<dbReference type="SUPFAM" id="SSF53271">
    <property type="entry name" value="PRTase-like"/>
    <property type="match status" value="1"/>
</dbReference>
<keyword evidence="2" id="KW-0665">Pyrimidine biosynthesis</keyword>
<evidence type="ECO:0000259" key="3">
    <source>
        <dbReference type="Pfam" id="PF00156"/>
    </source>
</evidence>
<comment type="pathway">
    <text evidence="1">Pyrimidine metabolism; UMP biosynthesis via de novo pathway.</text>
</comment>
<evidence type="ECO:0000256" key="2">
    <source>
        <dbReference type="ARBA" id="ARBA00022975"/>
    </source>
</evidence>
<gene>
    <name evidence="4" type="ORF">E9232_002901</name>
</gene>
<dbReference type="EMBL" id="JAVDPW010000004">
    <property type="protein sequence ID" value="MDR6290380.1"/>
    <property type="molecule type" value="Genomic_DNA"/>
</dbReference>
<evidence type="ECO:0000313" key="5">
    <source>
        <dbReference type="Proteomes" id="UP001262410"/>
    </source>
</evidence>
<protein>
    <submittedName>
        <fullName evidence="4">Orotate phosphoribosyltransferase</fullName>
        <ecNumber evidence="4">2.4.2.10</ecNumber>
    </submittedName>
</protein>
<comment type="caution">
    <text evidence="4">The sequence shown here is derived from an EMBL/GenBank/DDBJ whole genome shotgun (WGS) entry which is preliminary data.</text>
</comment>
<evidence type="ECO:0000313" key="4">
    <source>
        <dbReference type="EMBL" id="MDR6290380.1"/>
    </source>
</evidence>
<name>A0ABU1JP33_9PROT</name>
<keyword evidence="5" id="KW-1185">Reference proteome</keyword>
<feature type="domain" description="Phosphoribosyltransferase" evidence="3">
    <location>
        <begin position="45"/>
        <end position="153"/>
    </location>
</feature>